<protein>
    <submittedName>
        <fullName evidence="2">Uncharacterized protein</fullName>
    </submittedName>
</protein>
<accession>A0A8H6JQA7</accession>
<gene>
    <name evidence="2" type="ORF">CPLU01_13682</name>
</gene>
<evidence type="ECO:0000313" key="2">
    <source>
        <dbReference type="EMBL" id="KAF6817087.1"/>
    </source>
</evidence>
<dbReference type="Proteomes" id="UP000654918">
    <property type="component" value="Unassembled WGS sequence"/>
</dbReference>
<comment type="caution">
    <text evidence="2">The sequence shown here is derived from an EMBL/GenBank/DDBJ whole genome shotgun (WGS) entry which is preliminary data.</text>
</comment>
<dbReference type="AlphaFoldDB" id="A0A8H6JQA7"/>
<sequence length="137" mass="15158">MQRAEPGLWATAEQKRQTRSGQTGQGDVLHETPKLLSSGVLLPSPGDGINLCPCAICLEHAEEDRWAGRWQTVTLTRQDSTTGFFLFFLFCALAIYQRCFKKGSVPSAVRESVYRARRCRLGSGRLDGTPGKRNLTA</sequence>
<evidence type="ECO:0000313" key="3">
    <source>
        <dbReference type="Proteomes" id="UP000654918"/>
    </source>
</evidence>
<name>A0A8H6JQA7_9PEZI</name>
<organism evidence="2 3">
    <name type="scientific">Colletotrichum plurivorum</name>
    <dbReference type="NCBI Taxonomy" id="2175906"/>
    <lineage>
        <taxon>Eukaryota</taxon>
        <taxon>Fungi</taxon>
        <taxon>Dikarya</taxon>
        <taxon>Ascomycota</taxon>
        <taxon>Pezizomycotina</taxon>
        <taxon>Sordariomycetes</taxon>
        <taxon>Hypocreomycetidae</taxon>
        <taxon>Glomerellales</taxon>
        <taxon>Glomerellaceae</taxon>
        <taxon>Colletotrichum</taxon>
        <taxon>Colletotrichum orchidearum species complex</taxon>
    </lineage>
</organism>
<keyword evidence="3" id="KW-1185">Reference proteome</keyword>
<proteinExistence type="predicted"/>
<evidence type="ECO:0000256" key="1">
    <source>
        <dbReference type="SAM" id="MobiDB-lite"/>
    </source>
</evidence>
<reference evidence="2" key="1">
    <citation type="journal article" date="2020" name="Phytopathology">
        <title>Genome Sequence Resources of Colletotrichum truncatum, C. plurivorum, C. musicola, and C. sojae: Four Species Pathogenic to Soybean (Glycine max).</title>
        <authorList>
            <person name="Rogerio F."/>
            <person name="Boufleur T.R."/>
            <person name="Ciampi-Guillardi M."/>
            <person name="Sukno S.A."/>
            <person name="Thon M.R."/>
            <person name="Massola Junior N.S."/>
            <person name="Baroncelli R."/>
        </authorList>
    </citation>
    <scope>NUCLEOTIDE SEQUENCE</scope>
    <source>
        <strain evidence="2">LFN00145</strain>
    </source>
</reference>
<feature type="region of interest" description="Disordered" evidence="1">
    <location>
        <begin position="1"/>
        <end position="28"/>
    </location>
</feature>
<dbReference type="EMBL" id="WIGO01000324">
    <property type="protein sequence ID" value="KAF6817087.1"/>
    <property type="molecule type" value="Genomic_DNA"/>
</dbReference>